<protein>
    <submittedName>
        <fullName evidence="3">Trafficking protein particle complex subunit</fullName>
    </submittedName>
</protein>
<reference evidence="3" key="3">
    <citation type="submission" date="2020-10" db="UniProtKB">
        <authorList>
            <consortium name="WormBaseParasite"/>
        </authorList>
    </citation>
    <scope>IDENTIFICATION</scope>
</reference>
<sequence>MDIGSSKRFVGPGSLVIAVLNNCTTCSSFKGPYLTVIAARQPGRTGFPEERGFLKYPKPLSDLESGEMTFAPVGDGAKPGTNAVLTLLFPILHIIKATPFFLTDLKLTRNGKSVSVTHFMKRGGSLQWRGPDSKVVARTYHIVAWNEMGGGAKPDFCYSSCLRPNLTKGVANWPGVEGQNQQSARQEVPLPYETEVGMKEKLMESPCSFRLYHLTNTFHPSVWTVSSSAFRRVLQRLLRCLHYEYSIQPQPYYGLSLIISIVEVSLTKENVVAVASTQFKFLENLREAHKKPGKAPTDGEVKQVTLALDNRVDAPPYAHEAGCLTSAGGNDSNDCVGHLLHKIYSSALQ</sequence>
<dbReference type="AlphaFoldDB" id="A0A068WV23"/>
<accession>A0A068WV23</accession>
<name>A0A068WV23_ECHGR</name>
<organism evidence="1">
    <name type="scientific">Echinococcus granulosus</name>
    <name type="common">Hydatid tapeworm</name>
    <dbReference type="NCBI Taxonomy" id="6210"/>
    <lineage>
        <taxon>Eukaryota</taxon>
        <taxon>Metazoa</taxon>
        <taxon>Spiralia</taxon>
        <taxon>Lophotrochozoa</taxon>
        <taxon>Platyhelminthes</taxon>
        <taxon>Cestoda</taxon>
        <taxon>Eucestoda</taxon>
        <taxon>Cyclophyllidea</taxon>
        <taxon>Taeniidae</taxon>
        <taxon>Echinococcus</taxon>
        <taxon>Echinococcus granulosus group</taxon>
    </lineage>
</organism>
<dbReference type="Proteomes" id="UP000492820">
    <property type="component" value="Unassembled WGS sequence"/>
</dbReference>
<evidence type="ECO:0000313" key="2">
    <source>
        <dbReference type="Proteomes" id="UP000492820"/>
    </source>
</evidence>
<evidence type="ECO:0000313" key="1">
    <source>
        <dbReference type="EMBL" id="CDS22294.1"/>
    </source>
</evidence>
<evidence type="ECO:0000313" key="3">
    <source>
        <dbReference type="WBParaSite" id="EgrG_002027900"/>
    </source>
</evidence>
<reference evidence="1 2" key="1">
    <citation type="journal article" date="2013" name="Nature">
        <title>The genomes of four tapeworm species reveal adaptations to parasitism.</title>
        <authorList>
            <person name="Tsai I.J."/>
            <person name="Zarowiecki M."/>
            <person name="Holroyd N."/>
            <person name="Garciarrubio A."/>
            <person name="Sanchez-Flores A."/>
            <person name="Brooks K.L."/>
            <person name="Tracey A."/>
            <person name="Bobes R.J."/>
            <person name="Fragoso G."/>
            <person name="Sciutto E."/>
            <person name="Aslett M."/>
            <person name="Beasley H."/>
            <person name="Bennett H.M."/>
            <person name="Cai J."/>
            <person name="Camicia F."/>
            <person name="Clark R."/>
            <person name="Cucher M."/>
            <person name="De Silva N."/>
            <person name="Day T.A."/>
            <person name="Deplazes P."/>
            <person name="Estrada K."/>
            <person name="Fernandez C."/>
            <person name="Holland P.W."/>
            <person name="Hou J."/>
            <person name="Hu S."/>
            <person name="Huckvale T."/>
            <person name="Hung S.S."/>
            <person name="Kamenetzky L."/>
            <person name="Keane J.A."/>
            <person name="Kiss F."/>
            <person name="Koziol U."/>
            <person name="Lambert O."/>
            <person name="Liu K."/>
            <person name="Luo X."/>
            <person name="Luo Y."/>
            <person name="Macchiaroli N."/>
            <person name="Nichol S."/>
            <person name="Paps J."/>
            <person name="Parkinson J."/>
            <person name="Pouchkina-Stantcheva N."/>
            <person name="Riddiford N."/>
            <person name="Rosenzvit M."/>
            <person name="Salinas G."/>
            <person name="Wasmuth J.D."/>
            <person name="Zamanian M."/>
            <person name="Zheng Y."/>
            <person name="Cai X."/>
            <person name="Soberon X."/>
            <person name="Olson P.D."/>
            <person name="Laclette J.P."/>
            <person name="Brehm K."/>
            <person name="Berriman M."/>
            <person name="Garciarrubio A."/>
            <person name="Bobes R.J."/>
            <person name="Fragoso G."/>
            <person name="Sanchez-Flores A."/>
            <person name="Estrada K."/>
            <person name="Cevallos M.A."/>
            <person name="Morett E."/>
            <person name="Gonzalez V."/>
            <person name="Portillo T."/>
            <person name="Ochoa-Leyva A."/>
            <person name="Jose M.V."/>
            <person name="Sciutto E."/>
            <person name="Landa A."/>
            <person name="Jimenez L."/>
            <person name="Valdes V."/>
            <person name="Carrero J.C."/>
            <person name="Larralde C."/>
            <person name="Morales-Montor J."/>
            <person name="Limon-Lason J."/>
            <person name="Soberon X."/>
            <person name="Laclette J.P."/>
        </authorList>
    </citation>
    <scope>NUCLEOTIDE SEQUENCE [LARGE SCALE GENOMIC DNA]</scope>
</reference>
<dbReference type="WBParaSite" id="EgrG_002027900">
    <property type="protein sequence ID" value="EgrG_002027900"/>
    <property type="gene ID" value="EgrG_002027900"/>
</dbReference>
<gene>
    <name evidence="1" type="ORF">EgrG_002027900</name>
</gene>
<proteinExistence type="predicted"/>
<dbReference type="EMBL" id="LK028586">
    <property type="protein sequence ID" value="CDS22294.1"/>
    <property type="molecule type" value="Genomic_DNA"/>
</dbReference>
<reference evidence="1" key="2">
    <citation type="submission" date="2014-06" db="EMBL/GenBank/DDBJ databases">
        <authorList>
            <person name="Aslett M."/>
        </authorList>
    </citation>
    <scope>NUCLEOTIDE SEQUENCE</scope>
</reference>